<feature type="region of interest" description="Disordered" evidence="1">
    <location>
        <begin position="22"/>
        <end position="41"/>
    </location>
</feature>
<reference evidence="2 3" key="1">
    <citation type="submission" date="2019-02" db="EMBL/GenBank/DDBJ databases">
        <title>Draft genome sequences of novel Actinobacteria.</title>
        <authorList>
            <person name="Sahin N."/>
            <person name="Ay H."/>
            <person name="Saygin H."/>
        </authorList>
    </citation>
    <scope>NUCLEOTIDE SEQUENCE [LARGE SCALE GENOMIC DNA]</scope>
    <source>
        <strain evidence="2 3">KC201</strain>
    </source>
</reference>
<accession>A0A4R4MH60</accession>
<dbReference type="Proteomes" id="UP000295157">
    <property type="component" value="Unassembled WGS sequence"/>
</dbReference>
<organism evidence="2 3">
    <name type="scientific">Nonomuraea longispora</name>
    <dbReference type="NCBI Taxonomy" id="1848320"/>
    <lineage>
        <taxon>Bacteria</taxon>
        <taxon>Bacillati</taxon>
        <taxon>Actinomycetota</taxon>
        <taxon>Actinomycetes</taxon>
        <taxon>Streptosporangiales</taxon>
        <taxon>Streptosporangiaceae</taxon>
        <taxon>Nonomuraea</taxon>
    </lineage>
</organism>
<dbReference type="AlphaFoldDB" id="A0A4R4MH60"/>
<sequence>MEAALRVGALTADAVALEARKIAQVDDSPEPGPPPPRPERLAWLDEPAVVSLTTRRLAQLPPDTRPLPSVAVYDQLLRRRPGGRPASEGELP</sequence>
<dbReference type="OrthoDB" id="2065409at2"/>
<gene>
    <name evidence="2" type="ORF">E1267_42270</name>
</gene>
<comment type="caution">
    <text evidence="2">The sequence shown here is derived from an EMBL/GenBank/DDBJ whole genome shotgun (WGS) entry which is preliminary data.</text>
</comment>
<evidence type="ECO:0000256" key="1">
    <source>
        <dbReference type="SAM" id="MobiDB-lite"/>
    </source>
</evidence>
<proteinExistence type="predicted"/>
<evidence type="ECO:0000313" key="2">
    <source>
        <dbReference type="EMBL" id="TDB95070.1"/>
    </source>
</evidence>
<protein>
    <submittedName>
        <fullName evidence="2">Transposase</fullName>
    </submittedName>
</protein>
<dbReference type="RefSeq" id="WP_132341726.1">
    <property type="nucleotide sequence ID" value="NZ_SMJZ01000330.1"/>
</dbReference>
<dbReference type="EMBL" id="SMJZ01000330">
    <property type="protein sequence ID" value="TDB95070.1"/>
    <property type="molecule type" value="Genomic_DNA"/>
</dbReference>
<evidence type="ECO:0000313" key="3">
    <source>
        <dbReference type="Proteomes" id="UP000295157"/>
    </source>
</evidence>
<name>A0A4R4MH60_9ACTN</name>
<keyword evidence="3" id="KW-1185">Reference proteome</keyword>